<evidence type="ECO:0000256" key="2">
    <source>
        <dbReference type="ARBA" id="ARBA00005236"/>
    </source>
</evidence>
<keyword evidence="8" id="KW-0732">Signal</keyword>
<sequence length="458" mass="49720">MFKNALAYVTCKKLKSLLIFVIVLMASSLTLISLAINAATDQAAEETLKDINNSFSMQINRQYNPGTPRGGGNVAGKDIQQIADLEDIVDYVKRINSVADLPDLDLVDNDQIQQNQSSDRQAEFGHAVMITGVNQSAREDKFVSGEFELVEGKPLEEGDKNQILMHKDLAAKNHLKVGDKVTIKSNRYDADNVKQADETFEVTIKGLFDGHNKSGVTVAQELYENNVISDIDTAAKVYGNDEETAAYQDATFFVKGGQKLDNLLGKLQKLDIDWRNYQLIKSSSNYPMLQASISGIYGISKKILLAVLIFAAIVLSLLLILWMNARRAEIGIFLALGISKLKIFGQFAMELLLVSIPAFIASLGVAKALGQMMGSQILNQVTGSLKQEIASQSSAAGLGGGAEVDGFNKTITSLSIHLDPAIISKGFLFILGVLALALALASLKLFKKSAKDLLIDIE</sequence>
<dbReference type="RefSeq" id="WP_285066516.1">
    <property type="nucleotide sequence ID" value="NZ_JASOOE010000026.1"/>
</dbReference>
<reference evidence="11" key="1">
    <citation type="submission" date="2023-05" db="EMBL/GenBank/DDBJ databases">
        <title>Cataloging the Phylogenetic Diversity of Human Bladder Bacteria.</title>
        <authorList>
            <person name="Du J."/>
        </authorList>
    </citation>
    <scope>NUCLEOTIDE SEQUENCE</scope>
    <source>
        <strain evidence="11">UMB1231</strain>
    </source>
</reference>
<dbReference type="GO" id="GO:0044874">
    <property type="term" value="P:lipoprotein localization to outer membrane"/>
    <property type="evidence" value="ECO:0007669"/>
    <property type="project" value="TreeGrafter"/>
</dbReference>
<proteinExistence type="inferred from homology"/>
<comment type="subcellular location">
    <subcellularLocation>
        <location evidence="1">Cell membrane</location>
        <topology evidence="1">Multi-pass membrane protein</topology>
    </subcellularLocation>
</comment>
<evidence type="ECO:0000256" key="7">
    <source>
        <dbReference type="SAM" id="Phobius"/>
    </source>
</evidence>
<keyword evidence="3" id="KW-1003">Cell membrane</keyword>
<feature type="chain" id="PRO_5042498616" evidence="8">
    <location>
        <begin position="39"/>
        <end position="458"/>
    </location>
</feature>
<evidence type="ECO:0000256" key="4">
    <source>
        <dbReference type="ARBA" id="ARBA00022692"/>
    </source>
</evidence>
<comment type="caution">
    <text evidence="11">The sequence shown here is derived from an EMBL/GenBank/DDBJ whole genome shotgun (WGS) entry which is preliminary data.</text>
</comment>
<dbReference type="InterPro" id="IPR003838">
    <property type="entry name" value="ABC3_permease_C"/>
</dbReference>
<dbReference type="PANTHER" id="PTHR30489">
    <property type="entry name" value="LIPOPROTEIN-RELEASING SYSTEM TRANSMEMBRANE PROTEIN LOLE"/>
    <property type="match status" value="1"/>
</dbReference>
<evidence type="ECO:0000256" key="3">
    <source>
        <dbReference type="ARBA" id="ARBA00022475"/>
    </source>
</evidence>
<dbReference type="Pfam" id="PF02687">
    <property type="entry name" value="FtsX"/>
    <property type="match status" value="1"/>
</dbReference>
<evidence type="ECO:0000259" key="10">
    <source>
        <dbReference type="Pfam" id="PF12704"/>
    </source>
</evidence>
<protein>
    <submittedName>
        <fullName evidence="11">ABC transporter permease</fullName>
    </submittedName>
</protein>
<evidence type="ECO:0000256" key="1">
    <source>
        <dbReference type="ARBA" id="ARBA00004651"/>
    </source>
</evidence>
<feature type="signal peptide" evidence="8">
    <location>
        <begin position="1"/>
        <end position="38"/>
    </location>
</feature>
<keyword evidence="5 7" id="KW-1133">Transmembrane helix</keyword>
<evidence type="ECO:0000256" key="5">
    <source>
        <dbReference type="ARBA" id="ARBA00022989"/>
    </source>
</evidence>
<accession>A0AAJ1Q734</accession>
<gene>
    <name evidence="11" type="ORF">QP433_08980</name>
</gene>
<dbReference type="InterPro" id="IPR051447">
    <property type="entry name" value="Lipoprotein-release_system"/>
</dbReference>
<name>A0AAJ1Q734_9LACT</name>
<organism evidence="11 12">
    <name type="scientific">Facklamia hominis</name>
    <dbReference type="NCBI Taxonomy" id="178214"/>
    <lineage>
        <taxon>Bacteria</taxon>
        <taxon>Bacillati</taxon>
        <taxon>Bacillota</taxon>
        <taxon>Bacilli</taxon>
        <taxon>Lactobacillales</taxon>
        <taxon>Aerococcaceae</taxon>
        <taxon>Facklamia</taxon>
    </lineage>
</organism>
<evidence type="ECO:0000313" key="11">
    <source>
        <dbReference type="EMBL" id="MDK7188102.1"/>
    </source>
</evidence>
<dbReference type="GO" id="GO:0098797">
    <property type="term" value="C:plasma membrane protein complex"/>
    <property type="evidence" value="ECO:0007669"/>
    <property type="project" value="TreeGrafter"/>
</dbReference>
<dbReference type="AlphaFoldDB" id="A0AAJ1Q734"/>
<evidence type="ECO:0000313" key="12">
    <source>
        <dbReference type="Proteomes" id="UP001229251"/>
    </source>
</evidence>
<feature type="transmembrane region" description="Helical" evidence="7">
    <location>
        <begin position="422"/>
        <end position="443"/>
    </location>
</feature>
<dbReference type="PANTHER" id="PTHR30489:SF0">
    <property type="entry name" value="LIPOPROTEIN-RELEASING SYSTEM TRANSMEMBRANE PROTEIN LOLE"/>
    <property type="match status" value="1"/>
</dbReference>
<dbReference type="Pfam" id="PF12704">
    <property type="entry name" value="MacB_PCD"/>
    <property type="match status" value="1"/>
</dbReference>
<keyword evidence="4 7" id="KW-0812">Transmembrane</keyword>
<comment type="similarity">
    <text evidence="2">Belongs to the ABC-4 integral membrane protein family. LolC/E subfamily.</text>
</comment>
<dbReference type="Proteomes" id="UP001229251">
    <property type="component" value="Unassembled WGS sequence"/>
</dbReference>
<dbReference type="InterPro" id="IPR025857">
    <property type="entry name" value="MacB_PCD"/>
</dbReference>
<evidence type="ECO:0000259" key="9">
    <source>
        <dbReference type="Pfam" id="PF02687"/>
    </source>
</evidence>
<evidence type="ECO:0000256" key="8">
    <source>
        <dbReference type="SAM" id="SignalP"/>
    </source>
</evidence>
<feature type="transmembrane region" description="Helical" evidence="7">
    <location>
        <begin position="303"/>
        <end position="322"/>
    </location>
</feature>
<feature type="domain" description="MacB-like periplasmic core" evidence="10">
    <location>
        <begin position="19"/>
        <end position="234"/>
    </location>
</feature>
<evidence type="ECO:0000256" key="6">
    <source>
        <dbReference type="ARBA" id="ARBA00023136"/>
    </source>
</evidence>
<dbReference type="EMBL" id="JASOOE010000026">
    <property type="protein sequence ID" value="MDK7188102.1"/>
    <property type="molecule type" value="Genomic_DNA"/>
</dbReference>
<feature type="domain" description="ABC3 transporter permease C-terminal" evidence="9">
    <location>
        <begin position="303"/>
        <end position="449"/>
    </location>
</feature>
<keyword evidence="6 7" id="KW-0472">Membrane</keyword>
<feature type="transmembrane region" description="Helical" evidence="7">
    <location>
        <begin position="343"/>
        <end position="366"/>
    </location>
</feature>